<accession>A0A7S2EJH0</accession>
<keyword evidence="5 14" id="KW-0812">Transmembrane</keyword>
<feature type="transmembrane region" description="Helical" evidence="14">
    <location>
        <begin position="111"/>
        <end position="132"/>
    </location>
</feature>
<keyword evidence="4" id="KW-1003">Cell membrane</keyword>
<keyword evidence="8 14" id="KW-0472">Membrane</keyword>
<keyword evidence="7" id="KW-0406">Ion transport</keyword>
<proteinExistence type="inferred from homology"/>
<keyword evidence="3" id="KW-0813">Transport</keyword>
<dbReference type="GO" id="GO:0005254">
    <property type="term" value="F:chloride channel activity"/>
    <property type="evidence" value="ECO:0007669"/>
    <property type="project" value="UniProtKB-KW"/>
</dbReference>
<evidence type="ECO:0000256" key="8">
    <source>
        <dbReference type="ARBA" id="ARBA00023136"/>
    </source>
</evidence>
<dbReference type="AlphaFoldDB" id="A0A7S2EJH0"/>
<comment type="similarity">
    <text evidence="2">Belongs to the tweety family.</text>
</comment>
<feature type="transmembrane region" description="Helical" evidence="14">
    <location>
        <begin position="46"/>
        <end position="72"/>
    </location>
</feature>
<evidence type="ECO:0000256" key="5">
    <source>
        <dbReference type="ARBA" id="ARBA00022692"/>
    </source>
</evidence>
<evidence type="ECO:0000256" key="6">
    <source>
        <dbReference type="ARBA" id="ARBA00022989"/>
    </source>
</evidence>
<feature type="compositionally biased region" description="Basic and acidic residues" evidence="13">
    <location>
        <begin position="518"/>
        <end position="542"/>
    </location>
</feature>
<keyword evidence="6 14" id="KW-1133">Transmembrane helix</keyword>
<sequence>MDAEDYIPAQYELVPSASAMSQIPRFGRTSQFSKIFSFSNEEQTDYTMGLIFITAFLLTFFTLWTVAIFVFICMGPKEAGFLSGHPFAEPEPSVVGDVPEKPYRRPRRIRWTFLVCNILVIMFSVLFVTHGMEEIRETAVTFGDSNQQLKGLIEGGRGISSDLVNVTRSARPVRDTLVIWLDNFCPNIEDLTAETGIDLEEIAQDVLGKLEQLEDFVEEQVTEFEDLLVDVEDASESVDSATQSVNASDWKVILFVLPLIILSGLLLIALLMAWFEVSFRPFEFAIDYIILPLFGICVTLSWFLCSFSGMIAAANGDFCSGGASDGNIKDSPEGTFLDILDEQQFNRGSIIYNVLKYYITDCDSDLYPLQFLEEHEIEVNNALNSTTDFSTALNNTDSEQLQNICGSDFMKEKVLLGEIKGLLQTLAKDVVKALDLMSCKSINSLYANTFHEGTCTHSVKAFTWIFSSLLVISLCGMLMLTFRASLYEVEWYEGGGIPSSVKVDSDEMNEEPVDETNNEQKIEYQDYEHQDNEEPDSTKENIDPEIVVDNSREIEATLPASPLATSYITDKPEQY</sequence>
<reference evidence="15" key="1">
    <citation type="submission" date="2021-01" db="EMBL/GenBank/DDBJ databases">
        <authorList>
            <person name="Corre E."/>
            <person name="Pelletier E."/>
            <person name="Niang G."/>
            <person name="Scheremetjew M."/>
            <person name="Finn R."/>
            <person name="Kale V."/>
            <person name="Holt S."/>
            <person name="Cochrane G."/>
            <person name="Meng A."/>
            <person name="Brown T."/>
            <person name="Cohen L."/>
        </authorList>
    </citation>
    <scope>NUCLEOTIDE SEQUENCE</scope>
    <source>
        <strain evidence="15">Grunow 1884</strain>
    </source>
</reference>
<keyword evidence="11" id="KW-0868">Chloride</keyword>
<dbReference type="GO" id="GO:0005886">
    <property type="term" value="C:plasma membrane"/>
    <property type="evidence" value="ECO:0007669"/>
    <property type="project" value="UniProtKB-SubCell"/>
</dbReference>
<evidence type="ECO:0000313" key="15">
    <source>
        <dbReference type="EMBL" id="CAD9338789.1"/>
    </source>
</evidence>
<comment type="subcellular location">
    <subcellularLocation>
        <location evidence="1">Cell membrane</location>
        <topology evidence="1">Multi-pass membrane protein</topology>
    </subcellularLocation>
</comment>
<feature type="transmembrane region" description="Helical" evidence="14">
    <location>
        <begin position="285"/>
        <end position="304"/>
    </location>
</feature>
<evidence type="ECO:0000256" key="13">
    <source>
        <dbReference type="SAM" id="MobiDB-lite"/>
    </source>
</evidence>
<dbReference type="PANTHER" id="PTHR12424:SF19">
    <property type="entry name" value="INTEGRASE ZINC-BINDING DOMAIN-CONTAINING PROTEIN"/>
    <property type="match status" value="1"/>
</dbReference>
<dbReference type="InterPro" id="IPR006990">
    <property type="entry name" value="Tweety"/>
</dbReference>
<evidence type="ECO:0000256" key="12">
    <source>
        <dbReference type="ARBA" id="ARBA00023303"/>
    </source>
</evidence>
<dbReference type="GO" id="GO:0034707">
    <property type="term" value="C:chloride channel complex"/>
    <property type="evidence" value="ECO:0007669"/>
    <property type="project" value="UniProtKB-KW"/>
</dbReference>
<evidence type="ECO:0000256" key="7">
    <source>
        <dbReference type="ARBA" id="ARBA00023065"/>
    </source>
</evidence>
<name>A0A7S2EJH0_TRICV</name>
<evidence type="ECO:0000256" key="11">
    <source>
        <dbReference type="ARBA" id="ARBA00023214"/>
    </source>
</evidence>
<dbReference type="PANTHER" id="PTHR12424">
    <property type="entry name" value="TWEETY-RELATED"/>
    <property type="match status" value="1"/>
</dbReference>
<evidence type="ECO:0000256" key="14">
    <source>
        <dbReference type="SAM" id="Phobius"/>
    </source>
</evidence>
<dbReference type="EMBL" id="HBGO01017251">
    <property type="protein sequence ID" value="CAD9338789.1"/>
    <property type="molecule type" value="Transcribed_RNA"/>
</dbReference>
<feature type="transmembrane region" description="Helical" evidence="14">
    <location>
        <begin position="461"/>
        <end position="482"/>
    </location>
</feature>
<protein>
    <submittedName>
        <fullName evidence="15">Uncharacterized protein</fullName>
    </submittedName>
</protein>
<gene>
    <name evidence="15" type="ORF">OSIN01602_LOCUS9829</name>
</gene>
<evidence type="ECO:0000256" key="4">
    <source>
        <dbReference type="ARBA" id="ARBA00022475"/>
    </source>
</evidence>
<evidence type="ECO:0000256" key="3">
    <source>
        <dbReference type="ARBA" id="ARBA00022448"/>
    </source>
</evidence>
<evidence type="ECO:0000256" key="1">
    <source>
        <dbReference type="ARBA" id="ARBA00004651"/>
    </source>
</evidence>
<feature type="region of interest" description="Disordered" evidence="13">
    <location>
        <begin position="500"/>
        <end position="575"/>
    </location>
</feature>
<feature type="compositionally biased region" description="Acidic residues" evidence="13">
    <location>
        <begin position="506"/>
        <end position="517"/>
    </location>
</feature>
<evidence type="ECO:0000256" key="9">
    <source>
        <dbReference type="ARBA" id="ARBA00023173"/>
    </source>
</evidence>
<keyword evidence="12" id="KW-0407">Ion channel</keyword>
<keyword evidence="10" id="KW-0325">Glycoprotein</keyword>
<feature type="transmembrane region" description="Helical" evidence="14">
    <location>
        <begin position="252"/>
        <end position="273"/>
    </location>
</feature>
<organism evidence="15">
    <name type="scientific">Trieres chinensis</name>
    <name type="common">Marine centric diatom</name>
    <name type="synonym">Odontella sinensis</name>
    <dbReference type="NCBI Taxonomy" id="1514140"/>
    <lineage>
        <taxon>Eukaryota</taxon>
        <taxon>Sar</taxon>
        <taxon>Stramenopiles</taxon>
        <taxon>Ochrophyta</taxon>
        <taxon>Bacillariophyta</taxon>
        <taxon>Mediophyceae</taxon>
        <taxon>Biddulphiophycidae</taxon>
        <taxon>Eupodiscales</taxon>
        <taxon>Parodontellaceae</taxon>
        <taxon>Trieres</taxon>
    </lineage>
</organism>
<evidence type="ECO:0000256" key="2">
    <source>
        <dbReference type="ARBA" id="ARBA00009849"/>
    </source>
</evidence>
<keyword evidence="9" id="KW-0869">Chloride channel</keyword>
<evidence type="ECO:0000256" key="10">
    <source>
        <dbReference type="ARBA" id="ARBA00023180"/>
    </source>
</evidence>